<feature type="domain" description="YchJ-like middle NTF2-like" evidence="3">
    <location>
        <begin position="29"/>
        <end position="127"/>
    </location>
</feature>
<dbReference type="PANTHER" id="PTHR33747">
    <property type="entry name" value="UPF0225 PROTEIN SCO1677"/>
    <property type="match status" value="1"/>
</dbReference>
<dbReference type="PANTHER" id="PTHR33747:SF1">
    <property type="entry name" value="ADENYLATE CYCLASE-ASSOCIATED CAP C-TERMINAL DOMAIN-CONTAINING PROTEIN"/>
    <property type="match status" value="1"/>
</dbReference>
<dbReference type="SUPFAM" id="SSF103642">
    <property type="entry name" value="Sec-C motif"/>
    <property type="match status" value="1"/>
</dbReference>
<dbReference type="SUPFAM" id="SSF54427">
    <property type="entry name" value="NTF2-like"/>
    <property type="match status" value="1"/>
</dbReference>
<organism evidence="4 5">
    <name type="scientific">Erwinia aeris</name>
    <dbReference type="NCBI Taxonomy" id="3239803"/>
    <lineage>
        <taxon>Bacteria</taxon>
        <taxon>Pseudomonadati</taxon>
        <taxon>Pseudomonadota</taxon>
        <taxon>Gammaproteobacteria</taxon>
        <taxon>Enterobacterales</taxon>
        <taxon>Erwiniaceae</taxon>
        <taxon>Erwinia</taxon>
    </lineage>
</organism>
<protein>
    <recommendedName>
        <fullName evidence="2">UPF0225 protein AB6T85_01395</fullName>
    </recommendedName>
</protein>
<dbReference type="Proteomes" id="UP001565243">
    <property type="component" value="Unassembled WGS sequence"/>
</dbReference>
<gene>
    <name evidence="4" type="ORF">AB6T85_01395</name>
</gene>
<proteinExistence type="inferred from homology"/>
<dbReference type="InterPro" id="IPR032710">
    <property type="entry name" value="NTF2-like_dom_sf"/>
</dbReference>
<dbReference type="InterPro" id="IPR023006">
    <property type="entry name" value="YchJ-like"/>
</dbReference>
<dbReference type="Pfam" id="PF17775">
    <property type="entry name" value="YchJ_M-like"/>
    <property type="match status" value="1"/>
</dbReference>
<dbReference type="NCBIfam" id="NF002449">
    <property type="entry name" value="PRK01617.1"/>
    <property type="match status" value="1"/>
</dbReference>
<dbReference type="Pfam" id="PF02810">
    <property type="entry name" value="SEC-C"/>
    <property type="match status" value="2"/>
</dbReference>
<dbReference type="EMBL" id="JBGFFX010000001">
    <property type="protein sequence ID" value="MEY8769096.1"/>
    <property type="molecule type" value="Genomic_DNA"/>
</dbReference>
<dbReference type="InterPro" id="IPR004027">
    <property type="entry name" value="SEC_C_motif"/>
</dbReference>
<sequence>MSESCPCCSGLEYSLCCQPWLNGDGIPPTPQALMRSRYTAYAKGDADYLIATWHPDCDAARFRESLEESFAVTRWLSLHIVEAQAPGDNAEGYVTFFARFSENQRNSFIHERSRFLRLAQRWYYVDGTFPETGRNDRCPCGSGKKFKKCCGQ</sequence>
<comment type="caution">
    <text evidence="4">The sequence shown here is derived from an EMBL/GenBank/DDBJ whole genome shotgun (WGS) entry which is preliminary data.</text>
</comment>
<comment type="similarity">
    <text evidence="1 2">Belongs to the UPF0225 family.</text>
</comment>
<evidence type="ECO:0000313" key="4">
    <source>
        <dbReference type="EMBL" id="MEY8769096.1"/>
    </source>
</evidence>
<dbReference type="InterPro" id="IPR048469">
    <property type="entry name" value="YchJ-like_M"/>
</dbReference>
<dbReference type="RefSeq" id="WP_253453771.1">
    <property type="nucleotide sequence ID" value="NZ_JBGFFX010000001.1"/>
</dbReference>
<evidence type="ECO:0000259" key="3">
    <source>
        <dbReference type="Pfam" id="PF17775"/>
    </source>
</evidence>
<dbReference type="NCBIfam" id="NF002486">
    <property type="entry name" value="PRK01752.1"/>
    <property type="match status" value="1"/>
</dbReference>
<keyword evidence="5" id="KW-1185">Reference proteome</keyword>
<dbReference type="Gene3D" id="3.10.450.50">
    <property type="match status" value="1"/>
</dbReference>
<evidence type="ECO:0000313" key="5">
    <source>
        <dbReference type="Proteomes" id="UP001565243"/>
    </source>
</evidence>
<accession>A0ABV4E2J6</accession>
<evidence type="ECO:0000256" key="1">
    <source>
        <dbReference type="ARBA" id="ARBA00010839"/>
    </source>
</evidence>
<name>A0ABV4E2J6_9GAMM</name>
<reference evidence="4 5" key="1">
    <citation type="submission" date="2024-07" db="EMBL/GenBank/DDBJ databases">
        <authorList>
            <person name="Hebao G."/>
        </authorList>
    </citation>
    <scope>NUCLEOTIDE SEQUENCE [LARGE SCALE GENOMIC DNA]</scope>
    <source>
        <strain evidence="4 5">ACCC 02193</strain>
    </source>
</reference>
<evidence type="ECO:0000256" key="2">
    <source>
        <dbReference type="HAMAP-Rule" id="MF_00612"/>
    </source>
</evidence>
<dbReference type="HAMAP" id="MF_00612">
    <property type="entry name" value="UPF0225"/>
    <property type="match status" value="1"/>
</dbReference>